<dbReference type="GO" id="GO:0000922">
    <property type="term" value="C:spindle pole"/>
    <property type="evidence" value="ECO:0007669"/>
    <property type="project" value="UniProtKB-SubCell"/>
</dbReference>
<dbReference type="Gene3D" id="3.40.850.10">
    <property type="entry name" value="Kinesin motor domain"/>
    <property type="match status" value="1"/>
</dbReference>
<dbReference type="PANTHER" id="PTHR47970">
    <property type="entry name" value="KINESIN-LIKE PROTEIN KIF11"/>
    <property type="match status" value="1"/>
</dbReference>
<evidence type="ECO:0000256" key="9">
    <source>
        <dbReference type="ARBA" id="ARBA00023054"/>
    </source>
</evidence>
<dbReference type="PANTHER" id="PTHR47970:SF12">
    <property type="entry name" value="KINESIN FAMILY MEMBER 11"/>
    <property type="match status" value="1"/>
</dbReference>
<reference evidence="19" key="1">
    <citation type="submission" date="2025-08" db="UniProtKB">
        <authorList>
            <consortium name="RefSeq"/>
        </authorList>
    </citation>
    <scope>IDENTIFICATION</scope>
    <source>
        <tissue evidence="19">Whole body pupa</tissue>
    </source>
</reference>
<dbReference type="GeneID" id="119632585"/>
<feature type="compositionally biased region" description="Basic and acidic residues" evidence="16">
    <location>
        <begin position="1029"/>
        <end position="1039"/>
    </location>
</feature>
<dbReference type="InterPro" id="IPR001752">
    <property type="entry name" value="Kinesin_motor_dom"/>
</dbReference>
<dbReference type="GO" id="GO:0008574">
    <property type="term" value="F:plus-end-directed microtubule motor activity"/>
    <property type="evidence" value="ECO:0007669"/>
    <property type="project" value="TreeGrafter"/>
</dbReference>
<dbReference type="PRINTS" id="PR00380">
    <property type="entry name" value="KINESINHEAVY"/>
</dbReference>
<keyword evidence="12" id="KW-0131">Cell cycle</keyword>
<keyword evidence="4" id="KW-0132">Cell division</keyword>
<dbReference type="GO" id="GO:0005876">
    <property type="term" value="C:spindle microtubule"/>
    <property type="evidence" value="ECO:0007669"/>
    <property type="project" value="TreeGrafter"/>
</dbReference>
<feature type="binding site" evidence="14">
    <location>
        <begin position="104"/>
        <end position="111"/>
    </location>
    <ligand>
        <name>ATP</name>
        <dbReference type="ChEBI" id="CHEBI:30616"/>
    </ligand>
</feature>
<gene>
    <name evidence="19" type="primary">LOC119632585</name>
</gene>
<dbReference type="InterPro" id="IPR025901">
    <property type="entry name" value="Kinesin-assoc_MT-bd_dom"/>
</dbReference>
<protein>
    <submittedName>
        <fullName evidence="19">Kinesin-like protein Klp61F isoform X1</fullName>
    </submittedName>
</protein>
<dbReference type="GO" id="GO:0051301">
    <property type="term" value="P:cell division"/>
    <property type="evidence" value="ECO:0007669"/>
    <property type="project" value="UniProtKB-KW"/>
</dbReference>
<evidence type="ECO:0000256" key="13">
    <source>
        <dbReference type="ARBA" id="ARBA00034704"/>
    </source>
</evidence>
<evidence type="ECO:0000256" key="7">
    <source>
        <dbReference type="ARBA" id="ARBA00022776"/>
    </source>
</evidence>
<dbReference type="PROSITE" id="PS50067">
    <property type="entry name" value="KINESIN_MOTOR_2"/>
    <property type="match status" value="1"/>
</dbReference>
<keyword evidence="8 14" id="KW-0067">ATP-binding</keyword>
<evidence type="ECO:0000256" key="11">
    <source>
        <dbReference type="ARBA" id="ARBA00023212"/>
    </source>
</evidence>
<dbReference type="CDD" id="cd01364">
    <property type="entry name" value="KISc_BimC_Eg5"/>
    <property type="match status" value="1"/>
</dbReference>
<dbReference type="InterPro" id="IPR019821">
    <property type="entry name" value="Kinesin_motor_CS"/>
</dbReference>
<keyword evidence="6 14" id="KW-0547">Nucleotide-binding</keyword>
<evidence type="ECO:0000313" key="19">
    <source>
        <dbReference type="RefSeq" id="XP_037881486.1"/>
    </source>
</evidence>
<dbReference type="FunFam" id="3.40.850.10:FF:000035">
    <property type="entry name" value="Kinesin-like protein KIF11"/>
    <property type="match status" value="1"/>
</dbReference>
<dbReference type="SUPFAM" id="SSF52540">
    <property type="entry name" value="P-loop containing nucleoside triphosphate hydrolases"/>
    <property type="match status" value="1"/>
</dbReference>
<keyword evidence="2" id="KW-0963">Cytoplasm</keyword>
<dbReference type="GO" id="GO:0090307">
    <property type="term" value="P:mitotic spindle assembly"/>
    <property type="evidence" value="ECO:0007669"/>
    <property type="project" value="TreeGrafter"/>
</dbReference>
<dbReference type="Proteomes" id="UP000092443">
    <property type="component" value="Unplaced"/>
</dbReference>
<feature type="coiled-coil region" evidence="15">
    <location>
        <begin position="366"/>
        <end position="465"/>
    </location>
</feature>
<dbReference type="GO" id="GO:0005524">
    <property type="term" value="F:ATP binding"/>
    <property type="evidence" value="ECO:0007669"/>
    <property type="project" value="UniProtKB-UniRule"/>
</dbReference>
<feature type="coiled-coil region" evidence="15">
    <location>
        <begin position="540"/>
        <end position="596"/>
    </location>
</feature>
<keyword evidence="7" id="KW-0498">Mitosis</keyword>
<dbReference type="GO" id="GO:0051231">
    <property type="term" value="P:spindle elongation"/>
    <property type="evidence" value="ECO:0007669"/>
    <property type="project" value="TreeGrafter"/>
</dbReference>
<dbReference type="GO" id="GO:0072686">
    <property type="term" value="C:mitotic spindle"/>
    <property type="evidence" value="ECO:0007669"/>
    <property type="project" value="TreeGrafter"/>
</dbReference>
<keyword evidence="11" id="KW-0206">Cytoskeleton</keyword>
<keyword evidence="18" id="KW-1185">Reference proteome</keyword>
<evidence type="ECO:0000256" key="5">
    <source>
        <dbReference type="ARBA" id="ARBA00022701"/>
    </source>
</evidence>
<evidence type="ECO:0000256" key="14">
    <source>
        <dbReference type="PROSITE-ProRule" id="PRU00283"/>
    </source>
</evidence>
<evidence type="ECO:0000256" key="15">
    <source>
        <dbReference type="SAM" id="Coils"/>
    </source>
</evidence>
<dbReference type="KEGG" id="gfs:119632585"/>
<dbReference type="AlphaFoldDB" id="A0A8U0W8Z5"/>
<evidence type="ECO:0000256" key="12">
    <source>
        <dbReference type="ARBA" id="ARBA00023306"/>
    </source>
</evidence>
<dbReference type="InterPro" id="IPR027417">
    <property type="entry name" value="P-loop_NTPase"/>
</dbReference>
<dbReference type="GO" id="GO:0005634">
    <property type="term" value="C:nucleus"/>
    <property type="evidence" value="ECO:0007669"/>
    <property type="project" value="TreeGrafter"/>
</dbReference>
<evidence type="ECO:0000256" key="3">
    <source>
        <dbReference type="ARBA" id="ARBA00022553"/>
    </source>
</evidence>
<dbReference type="InterPro" id="IPR047241">
    <property type="entry name" value="KIF11-like_kin_motor_dom"/>
</dbReference>
<accession>A0A8U0W8Z5</accession>
<comment type="subcellular location">
    <subcellularLocation>
        <location evidence="1">Cytoplasm</location>
        <location evidence="1">Cytoskeleton</location>
        <location evidence="1">Spindle pole</location>
    </subcellularLocation>
</comment>
<dbReference type="Pfam" id="PF00225">
    <property type="entry name" value="Kinesin"/>
    <property type="match status" value="1"/>
</dbReference>
<keyword evidence="9 15" id="KW-0175">Coiled coil</keyword>
<feature type="domain" description="Kinesin motor" evidence="17">
    <location>
        <begin position="20"/>
        <end position="357"/>
    </location>
</feature>
<dbReference type="PROSITE" id="PS00411">
    <property type="entry name" value="KINESIN_MOTOR_1"/>
    <property type="match status" value="1"/>
</dbReference>
<feature type="region of interest" description="Disordered" evidence="16">
    <location>
        <begin position="1015"/>
        <end position="1075"/>
    </location>
</feature>
<dbReference type="InterPro" id="IPR047149">
    <property type="entry name" value="KIF11-like"/>
</dbReference>
<evidence type="ECO:0000256" key="6">
    <source>
        <dbReference type="ARBA" id="ARBA00022741"/>
    </source>
</evidence>
<comment type="similarity">
    <text evidence="13">Belongs to the TRAFAC class myosin-kinesin ATPase superfamily. Kinesin family. KIN-5/BimC subfamily.</text>
</comment>
<dbReference type="GO" id="GO:0007018">
    <property type="term" value="P:microtubule-based movement"/>
    <property type="evidence" value="ECO:0007669"/>
    <property type="project" value="InterPro"/>
</dbReference>
<evidence type="ECO:0000256" key="2">
    <source>
        <dbReference type="ARBA" id="ARBA00022490"/>
    </source>
</evidence>
<evidence type="ECO:0000256" key="16">
    <source>
        <dbReference type="SAM" id="MobiDB-lite"/>
    </source>
</evidence>
<organism evidence="18 19">
    <name type="scientific">Glossina fuscipes</name>
    <dbReference type="NCBI Taxonomy" id="7396"/>
    <lineage>
        <taxon>Eukaryota</taxon>
        <taxon>Metazoa</taxon>
        <taxon>Ecdysozoa</taxon>
        <taxon>Arthropoda</taxon>
        <taxon>Hexapoda</taxon>
        <taxon>Insecta</taxon>
        <taxon>Pterygota</taxon>
        <taxon>Neoptera</taxon>
        <taxon>Endopterygota</taxon>
        <taxon>Diptera</taxon>
        <taxon>Brachycera</taxon>
        <taxon>Muscomorpha</taxon>
        <taxon>Hippoboscoidea</taxon>
        <taxon>Glossinidae</taxon>
        <taxon>Glossina</taxon>
    </lineage>
</organism>
<dbReference type="RefSeq" id="XP_037881486.1">
    <property type="nucleotide sequence ID" value="XM_038025558.1"/>
</dbReference>
<dbReference type="InterPro" id="IPR036961">
    <property type="entry name" value="Kinesin_motor_dom_sf"/>
</dbReference>
<evidence type="ECO:0000256" key="1">
    <source>
        <dbReference type="ARBA" id="ARBA00004647"/>
    </source>
</evidence>
<dbReference type="GO" id="GO:0008017">
    <property type="term" value="F:microtubule binding"/>
    <property type="evidence" value="ECO:0007669"/>
    <property type="project" value="InterPro"/>
</dbReference>
<evidence type="ECO:0000256" key="8">
    <source>
        <dbReference type="ARBA" id="ARBA00022840"/>
    </source>
</evidence>
<keyword evidence="10 14" id="KW-0505">Motor protein</keyword>
<evidence type="ECO:0000256" key="4">
    <source>
        <dbReference type="ARBA" id="ARBA00022618"/>
    </source>
</evidence>
<keyword evidence="5" id="KW-0493">Microtubule</keyword>
<feature type="compositionally biased region" description="Polar residues" evidence="16">
    <location>
        <begin position="1066"/>
        <end position="1075"/>
    </location>
</feature>
<evidence type="ECO:0000313" key="18">
    <source>
        <dbReference type="Proteomes" id="UP000092443"/>
    </source>
</evidence>
<sequence length="1173" mass="134285">MKMNLSCQPANQTQRKTNQNIQVYVRLRPLNARERHIRSTEIIEVLSPKEIVARHSVESKLTKKFTFDRTFGPESKQVEVYSAVVAPLIEEVLAGYNCTVFAYGQTGTGKTHTMVGNECAELKSTWDDDSDIGIIPRALGHLFDELRMLEMEFSMRISYLELYNEELCDLLSLDDSTKIRIFDDSTKKGSVIIQGLEEISVHSKDDVYKLLEKGKERRKTAKTLMNAQSSRSHTVFSILVHIKENGLDGEEMLKIGKLNLVDLAGSENVTKAGNEKGIRVRETVNINQSLLTLGRVITALVERTPHIPYRESKLTRLLQESLGGRTKTSIIATISPGHKDIEETLSTLEYAHRAKNIQNKPEVNQKLTKKSVIKEYTEEIDKLKRDLMAARDRNGIYLAEETYNEMLLKMDSQNRELNEKVLLLKALKDELQNKEKIFNEVSLHLVEKVEELQKAEHNLNQTKGVLLQTKKILHNTKRRYMEKKVILESHVKTEELLTKQASKILEVADIATKDTCALHDTIERRKDVDGKIQNVCQRFSERMNNNFQLMDEKLNNLQVQHQSLTAGIGEELTNTASLQMEQVENVELKLKEINELSQQSLTNACSIINNFVENINGLGNENKEKLSKLLETLKKSNIGFVQEIKENFNQLEQCSQQQKRTIDHMRNSIVKLLKEKQSDFETHTGQLQSKIKIMKQYTEQNRQQLLEISEVMDEKSALEYQEQQVLEKFQKEMQDIQERGFAEMRLIQKRRCAESDNMNRAVDIIKTNNDNFLNELELKSKMHSEFLTQHQNDGLEQQKIAESQSAEVEQNAERNFAICSNLRRQLDNMHEKGAEQLQAFMQNHTSYDTQIQQLNSGYENQMKCLSLEGYKKVQMSTDRVKQLAVENAQRLKNHITVAASLNSTIEDVVKHYAQLHQEQMKICVNDVNIFKQNELKTYTPSGSTPSKKEFTYPRVLAATSPHTGILKRFRQENGIDTTSDMDATVTIEEETLLEDDIDDSVQLLSDAGVVLNSTPVEAEAALPPKRSSRSNEKRYENDKNSNSNTLQVPALHDLPLNKLSPRKRSPTGSIDSKSNAVKVVAANRLTINKHSPTLKLSPKKHSPTYSNAPTKSIPFEWKQNVISRILSRKEMQNYTRLSDIRNLLPKSIKHIHRIVMMLLRHIPIVGFECDGTN</sequence>
<evidence type="ECO:0000256" key="10">
    <source>
        <dbReference type="ARBA" id="ARBA00023175"/>
    </source>
</evidence>
<name>A0A8U0W8Z5_9MUSC</name>
<evidence type="ECO:0000259" key="17">
    <source>
        <dbReference type="PROSITE" id="PS50067"/>
    </source>
</evidence>
<proteinExistence type="inferred from homology"/>
<dbReference type="Pfam" id="PF13931">
    <property type="entry name" value="Microtub_bind"/>
    <property type="match status" value="1"/>
</dbReference>
<dbReference type="SMART" id="SM00129">
    <property type="entry name" value="KISc"/>
    <property type="match status" value="1"/>
</dbReference>
<keyword evidence="3" id="KW-0597">Phosphoprotein</keyword>